<dbReference type="RefSeq" id="WP_020896458.1">
    <property type="nucleotide sequence ID" value="NZ_ATMR01000117.1"/>
</dbReference>
<dbReference type="eggNOG" id="COG0358">
    <property type="taxonomic scope" value="Bacteria"/>
</dbReference>
<evidence type="ECO:0000259" key="2">
    <source>
        <dbReference type="Pfam" id="PF21957"/>
    </source>
</evidence>
<gene>
    <name evidence="3" type="ORF">ADIWIN_2454</name>
</gene>
<dbReference type="Pfam" id="PF19898">
    <property type="entry name" value="DUF6371"/>
    <property type="match status" value="1"/>
</dbReference>
<dbReference type="NCBIfam" id="NF040506">
    <property type="entry name" value="PG0870_Nterm"/>
    <property type="match status" value="1"/>
</dbReference>
<proteinExistence type="predicted"/>
<dbReference type="AlphaFoldDB" id="S7X0L7"/>
<name>S7X0L7_9FLAO</name>
<keyword evidence="4" id="KW-1185">Reference proteome</keyword>
<dbReference type="InterPro" id="IPR045951">
    <property type="entry name" value="DUF6371"/>
</dbReference>
<protein>
    <submittedName>
        <fullName evidence="3">Uncharacterized protein</fullName>
    </submittedName>
</protein>
<evidence type="ECO:0000313" key="4">
    <source>
        <dbReference type="Proteomes" id="UP000014962"/>
    </source>
</evidence>
<reference evidence="3 4" key="1">
    <citation type="journal article" date="2013" name="Genome Announc.">
        <title>Draft Genome Sequence of Winogradskyella psychrotolerans RS-3T, Isolated from the Marine Transect of Kongsfjorden, Ny-Alesund, Svalbard, Arctic Ocean.</title>
        <authorList>
            <person name="Kumar Pinnaka A."/>
            <person name="Ara S."/>
            <person name="Singh A."/>
            <person name="Shivaji S."/>
        </authorList>
    </citation>
    <scope>NUCLEOTIDE SEQUENCE [LARGE SCALE GENOMIC DNA]</scope>
    <source>
        <strain evidence="3 4">RS-3</strain>
    </source>
</reference>
<dbReference type="STRING" id="641526.ADIWIN_2454"/>
<comment type="caution">
    <text evidence="3">The sequence shown here is derived from an EMBL/GenBank/DDBJ whole genome shotgun (WGS) entry which is preliminary data.</text>
</comment>
<dbReference type="EMBL" id="ATMR01000117">
    <property type="protein sequence ID" value="EPR72564.1"/>
    <property type="molecule type" value="Genomic_DNA"/>
</dbReference>
<dbReference type="OrthoDB" id="1068350at2"/>
<evidence type="ECO:0000313" key="3">
    <source>
        <dbReference type="EMBL" id="EPR72564.1"/>
    </source>
</evidence>
<feature type="domain" description="DUF6371" evidence="1">
    <location>
        <begin position="93"/>
        <end position="266"/>
    </location>
</feature>
<organism evidence="3 4">
    <name type="scientific">Winogradskyella psychrotolerans RS-3</name>
    <dbReference type="NCBI Taxonomy" id="641526"/>
    <lineage>
        <taxon>Bacteria</taxon>
        <taxon>Pseudomonadati</taxon>
        <taxon>Bacteroidota</taxon>
        <taxon>Flavobacteriia</taxon>
        <taxon>Flavobacteriales</taxon>
        <taxon>Flavobacteriaceae</taxon>
        <taxon>Winogradskyella</taxon>
    </lineage>
</organism>
<accession>S7X0L7</accession>
<feature type="domain" description="Zinc beta-ribbon finger putative" evidence="2">
    <location>
        <begin position="4"/>
        <end position="57"/>
    </location>
</feature>
<dbReference type="InterPro" id="IPR047731">
    <property type="entry name" value="Zinc_ribbon_put"/>
</dbReference>
<dbReference type="Proteomes" id="UP000014962">
    <property type="component" value="Unassembled WGS sequence"/>
</dbReference>
<dbReference type="Pfam" id="PF21957">
    <property type="entry name" value="Zn_ribbon_16"/>
    <property type="match status" value="1"/>
</dbReference>
<evidence type="ECO:0000259" key="1">
    <source>
        <dbReference type="Pfam" id="PF19898"/>
    </source>
</evidence>
<sequence length="317" mass="36602">MSNYKYSLDRTSKKFQCPNCSKRTLVRYIDNISFNYLEPYIGRCDRESKCGYHQNPKGNMPLVNISEFPTKIIRPSFHDDRVIKDFANNYENNNFVKYLKTKFDRVDVIAAVKRYFICTSNHWNGATIFWQIDELMRIKAGKVMLYEAHTGSRVKQPYSHINWMHKVLKSSSFDSDCSQGLQYKSESNTDVTHNSAFVLRQCLFGLHLLIDNSYKTIAIVEAEKTAVIMSIFMPCYIWMATGSKSGLKEDMLKPLKGRKILAYPDKSCFEDWNAKTKNLGKKGLDIVCGNFLEGTNLNDGEDLVDYMLSVFDLNFSD</sequence>
<dbReference type="PATRIC" id="fig|641526.4.peg.2437"/>